<reference evidence="3" key="1">
    <citation type="submission" date="2017-02" db="UniProtKB">
        <authorList>
            <consortium name="WormBaseParasite"/>
        </authorList>
    </citation>
    <scope>IDENTIFICATION</scope>
</reference>
<proteinExistence type="predicted"/>
<organism evidence="3">
    <name type="scientific">Hydatigena taeniaeformis</name>
    <name type="common">Feline tapeworm</name>
    <name type="synonym">Taenia taeniaeformis</name>
    <dbReference type="NCBI Taxonomy" id="6205"/>
    <lineage>
        <taxon>Eukaryota</taxon>
        <taxon>Metazoa</taxon>
        <taxon>Spiralia</taxon>
        <taxon>Lophotrochozoa</taxon>
        <taxon>Platyhelminthes</taxon>
        <taxon>Cestoda</taxon>
        <taxon>Eucestoda</taxon>
        <taxon>Cyclophyllidea</taxon>
        <taxon>Taeniidae</taxon>
        <taxon>Hydatigera</taxon>
    </lineage>
</organism>
<evidence type="ECO:0000313" key="1">
    <source>
        <dbReference type="EMBL" id="VDM25634.1"/>
    </source>
</evidence>
<evidence type="ECO:0000313" key="3">
    <source>
        <dbReference type="WBParaSite" id="TTAC_0000479801-mRNA-1"/>
    </source>
</evidence>
<name>A0A0R3WVK8_HYDTA</name>
<dbReference type="Proteomes" id="UP000274429">
    <property type="component" value="Unassembled WGS sequence"/>
</dbReference>
<sequence length="129" mass="14182">IWLFDQRSCLYTTTIDTAKVASPCECDASSLTEGVVVMADRTPVLKVLYRLRTPLSPTDSSKTVDPLFDEWSRDFSVGHLQLPLETCTQLATCLTQVTQRLAPQVRSGKGRTEGFTVGLSAEFKLILAA</sequence>
<protein>
    <submittedName>
        <fullName evidence="3">Mediator of RNA polymerase II transcription subunit 13</fullName>
    </submittedName>
</protein>
<dbReference type="WBParaSite" id="TTAC_0000479801-mRNA-1">
    <property type="protein sequence ID" value="TTAC_0000479801-mRNA-1"/>
    <property type="gene ID" value="TTAC_0000479801"/>
</dbReference>
<evidence type="ECO:0000313" key="2">
    <source>
        <dbReference type="Proteomes" id="UP000274429"/>
    </source>
</evidence>
<keyword evidence="2" id="KW-1185">Reference proteome</keyword>
<gene>
    <name evidence="1" type="ORF">TTAC_LOCUS4783</name>
</gene>
<reference evidence="1 2" key="2">
    <citation type="submission" date="2018-11" db="EMBL/GenBank/DDBJ databases">
        <authorList>
            <consortium name="Pathogen Informatics"/>
        </authorList>
    </citation>
    <scope>NUCLEOTIDE SEQUENCE [LARGE SCALE GENOMIC DNA]</scope>
</reference>
<dbReference type="AlphaFoldDB" id="A0A0R3WVK8"/>
<accession>A0A0R3WVK8</accession>
<dbReference type="EMBL" id="UYWX01005317">
    <property type="protein sequence ID" value="VDM25634.1"/>
    <property type="molecule type" value="Genomic_DNA"/>
</dbReference>